<proteinExistence type="predicted"/>
<keyword evidence="2" id="KW-1133">Transmembrane helix</keyword>
<evidence type="ECO:0000313" key="3">
    <source>
        <dbReference type="EMBL" id="KAL1857484.1"/>
    </source>
</evidence>
<keyword evidence="4" id="KW-1185">Reference proteome</keyword>
<keyword evidence="2" id="KW-0472">Membrane</keyword>
<accession>A0ABR3WB84</accession>
<evidence type="ECO:0000256" key="1">
    <source>
        <dbReference type="SAM" id="MobiDB-lite"/>
    </source>
</evidence>
<comment type="caution">
    <text evidence="3">The sequence shown here is derived from an EMBL/GenBank/DDBJ whole genome shotgun (WGS) entry which is preliminary data.</text>
</comment>
<feature type="transmembrane region" description="Helical" evidence="2">
    <location>
        <begin position="276"/>
        <end position="303"/>
    </location>
</feature>
<evidence type="ECO:0008006" key="5">
    <source>
        <dbReference type="Google" id="ProtNLM"/>
    </source>
</evidence>
<protein>
    <recommendedName>
        <fullName evidence="5">Integral membrane protein</fullName>
    </recommendedName>
</protein>
<feature type="transmembrane region" description="Helical" evidence="2">
    <location>
        <begin position="250"/>
        <end position="270"/>
    </location>
</feature>
<keyword evidence="2" id="KW-0812">Transmembrane</keyword>
<organism evidence="3 4">
    <name type="scientific">Diaporthe australafricana</name>
    <dbReference type="NCBI Taxonomy" id="127596"/>
    <lineage>
        <taxon>Eukaryota</taxon>
        <taxon>Fungi</taxon>
        <taxon>Dikarya</taxon>
        <taxon>Ascomycota</taxon>
        <taxon>Pezizomycotina</taxon>
        <taxon>Sordariomycetes</taxon>
        <taxon>Sordariomycetidae</taxon>
        <taxon>Diaporthales</taxon>
        <taxon>Diaporthaceae</taxon>
        <taxon>Diaporthe</taxon>
    </lineage>
</organism>
<feature type="transmembrane region" description="Helical" evidence="2">
    <location>
        <begin position="175"/>
        <end position="199"/>
    </location>
</feature>
<dbReference type="Proteomes" id="UP001583177">
    <property type="component" value="Unassembled WGS sequence"/>
</dbReference>
<name>A0ABR3WB84_9PEZI</name>
<reference evidence="3 4" key="1">
    <citation type="journal article" date="2024" name="IMA Fungus">
        <title>IMA Genome - F19 : A genome assembly and annotation guide to empower mycologists, including annotated draft genome sequences of Ceratocystis pirilliformis, Diaporthe australafricana, Fusarium ophioides, Paecilomyces lecythidis, and Sporothrix stenoceras.</title>
        <authorList>
            <person name="Aylward J."/>
            <person name="Wilson A.M."/>
            <person name="Visagie C.M."/>
            <person name="Spraker J."/>
            <person name="Barnes I."/>
            <person name="Buitendag C."/>
            <person name="Ceriani C."/>
            <person name="Del Mar Angel L."/>
            <person name="du Plessis D."/>
            <person name="Fuchs T."/>
            <person name="Gasser K."/>
            <person name="Kramer D."/>
            <person name="Li W."/>
            <person name="Munsamy K."/>
            <person name="Piso A."/>
            <person name="Price J.L."/>
            <person name="Sonnekus B."/>
            <person name="Thomas C."/>
            <person name="van der Nest A."/>
            <person name="van Dijk A."/>
            <person name="van Heerden A."/>
            <person name="van Vuuren N."/>
            <person name="Yilmaz N."/>
            <person name="Duong T.A."/>
            <person name="van der Merwe N.A."/>
            <person name="Wingfield M.J."/>
            <person name="Wingfield B.D."/>
        </authorList>
    </citation>
    <scope>NUCLEOTIDE SEQUENCE [LARGE SCALE GENOMIC DNA]</scope>
    <source>
        <strain evidence="3 4">CMW 18300</strain>
    </source>
</reference>
<sequence>MSSKESLFLLFQISSTIAVLGFLTLLAEVLFGLCRKPRAQQNIDSTVTLSAVSSGDEPEKPTIPDGGSTGLAKTEADQGEKRSPRDRIDRIDRLDALRSQIRSTESDTNPFITDVAATYMLAAEDLLKLRREADTEKSRADLYVAARWIVQETTADTDVIPLVAPMNSQENGAAIVIWSLSGLAGWLALVVAGSLVQALGVKHLDLTRFTLRGDLRQAPGTACSLPQLLGHGIPVVVHAFRCVTTGLSSFFGLVGSVISSVIMFPANAAFDCLVSGFLLAGVPLSIGTVAVMSFLALFAVLMLTRESARHSLEAQMGCR</sequence>
<evidence type="ECO:0000313" key="4">
    <source>
        <dbReference type="Proteomes" id="UP001583177"/>
    </source>
</evidence>
<feature type="transmembrane region" description="Helical" evidence="2">
    <location>
        <begin position="7"/>
        <end position="33"/>
    </location>
</feature>
<feature type="region of interest" description="Disordered" evidence="1">
    <location>
        <begin position="49"/>
        <end position="87"/>
    </location>
</feature>
<evidence type="ECO:0000256" key="2">
    <source>
        <dbReference type="SAM" id="Phobius"/>
    </source>
</evidence>
<feature type="compositionally biased region" description="Basic and acidic residues" evidence="1">
    <location>
        <begin position="74"/>
        <end position="87"/>
    </location>
</feature>
<dbReference type="EMBL" id="JAWRVE010000113">
    <property type="protein sequence ID" value="KAL1857484.1"/>
    <property type="molecule type" value="Genomic_DNA"/>
</dbReference>
<gene>
    <name evidence="3" type="ORF">Daus18300_010349</name>
</gene>